<evidence type="ECO:0000313" key="2">
    <source>
        <dbReference type="EMBL" id="GIH00553.1"/>
    </source>
</evidence>
<dbReference type="Proteomes" id="UP000621500">
    <property type="component" value="Unassembled WGS sequence"/>
</dbReference>
<gene>
    <name evidence="2" type="ORF">Pma05_71250</name>
</gene>
<dbReference type="RefSeq" id="WP_203861858.1">
    <property type="nucleotide sequence ID" value="NZ_BAAAZQ010000026.1"/>
</dbReference>
<evidence type="ECO:0008006" key="4">
    <source>
        <dbReference type="Google" id="ProtNLM"/>
    </source>
</evidence>
<comment type="caution">
    <text evidence="2">The sequence shown here is derived from an EMBL/GenBank/DDBJ whole genome shotgun (WGS) entry which is preliminary data.</text>
</comment>
<keyword evidence="3" id="KW-1185">Reference proteome</keyword>
<sequence>MRRILTLLAAAVTLMAPIAVGGQASAASITTAPKQTQTQAPVDAWVHWGDYAWWGQCLEQGSYLVDHHPDKWVGFECSTNQNKPLTPYELWVLQR</sequence>
<reference evidence="2 3" key="1">
    <citation type="submission" date="2021-01" db="EMBL/GenBank/DDBJ databases">
        <title>Whole genome shotgun sequence of Plantactinospora mayteni NBRC 109088.</title>
        <authorList>
            <person name="Komaki H."/>
            <person name="Tamura T."/>
        </authorList>
    </citation>
    <scope>NUCLEOTIDE SEQUENCE [LARGE SCALE GENOMIC DNA]</scope>
    <source>
        <strain evidence="2 3">NBRC 109088</strain>
    </source>
</reference>
<evidence type="ECO:0000256" key="1">
    <source>
        <dbReference type="SAM" id="SignalP"/>
    </source>
</evidence>
<accession>A0ABQ4F0V9</accession>
<organism evidence="2 3">
    <name type="scientific">Plantactinospora mayteni</name>
    <dbReference type="NCBI Taxonomy" id="566021"/>
    <lineage>
        <taxon>Bacteria</taxon>
        <taxon>Bacillati</taxon>
        <taxon>Actinomycetota</taxon>
        <taxon>Actinomycetes</taxon>
        <taxon>Micromonosporales</taxon>
        <taxon>Micromonosporaceae</taxon>
        <taxon>Plantactinospora</taxon>
    </lineage>
</organism>
<feature type="chain" id="PRO_5045830650" description="Secreted protein" evidence="1">
    <location>
        <begin position="27"/>
        <end position="95"/>
    </location>
</feature>
<name>A0ABQ4F0V9_9ACTN</name>
<evidence type="ECO:0000313" key="3">
    <source>
        <dbReference type="Proteomes" id="UP000621500"/>
    </source>
</evidence>
<proteinExistence type="predicted"/>
<protein>
    <recommendedName>
        <fullName evidence="4">Secreted protein</fullName>
    </recommendedName>
</protein>
<dbReference type="EMBL" id="BONX01000054">
    <property type="protein sequence ID" value="GIH00553.1"/>
    <property type="molecule type" value="Genomic_DNA"/>
</dbReference>
<keyword evidence="1" id="KW-0732">Signal</keyword>
<feature type="signal peptide" evidence="1">
    <location>
        <begin position="1"/>
        <end position="26"/>
    </location>
</feature>